<keyword evidence="2" id="KW-0812">Transmembrane</keyword>
<evidence type="ECO:0000256" key="2">
    <source>
        <dbReference type="SAM" id="Phobius"/>
    </source>
</evidence>
<evidence type="ECO:0000313" key="5">
    <source>
        <dbReference type="Proteomes" id="UP000265100"/>
    </source>
</evidence>
<dbReference type="PROSITE" id="PS50853">
    <property type="entry name" value="FN3"/>
    <property type="match status" value="1"/>
</dbReference>
<feature type="region of interest" description="Disordered" evidence="1">
    <location>
        <begin position="514"/>
        <end position="567"/>
    </location>
</feature>
<feature type="transmembrane region" description="Helical" evidence="2">
    <location>
        <begin position="290"/>
        <end position="315"/>
    </location>
</feature>
<protein>
    <recommendedName>
        <fullName evidence="3">Fibronectin type-III domain-containing protein</fullName>
    </recommendedName>
</protein>
<sequence>MWRAERSPSASQCKESFWELLVFLRGCGSSAPGRQELDRVVLPGSQRVCRRDDESCPPVTMACLPLLLCLSLLLHSELAHPPPAPVNLSVDSLNFRHVLRWKPGDNTPPGTEYGVFVSEEWNEWEQQCNIPTQPQCNLTSGTSMPLMLPEWESQYYLHVKSFFNQTWSPESGKIDFVPYKETKLGPPEVSLVGYENYIQINISLPWPDDLPNFPSIQQYYGASFRVSFRIGTDGEIGTLETENKSFTLENLKKGAEYCIEVKLNTRELNNHEPSAWKCTFTTAVDQQRGLTLGLVIGVPMVAIFIVTSCLLLLFYTGVICKLKETVPRALITALTKGYVLAPQPTVPDPISVTSETGEHNNHTTSPSANIDDVSEDDDDGNYVNRAVDLSSGESCCCEELSGNMSTNSEPTAALDAGSSRLFAKVKVTALPAESDEGQVETEVEGAQLCLVKERSRSGVWGQSQDEEVTKSKEDKEVRDISGNVNLFSVTLASMAARDGDEEDVTGFLKESSLEGLPATDSQTESDHLTPQVFPTHTDRTASRCEGNSTDTLTEEEEEEFSPYLRNR</sequence>
<accession>A0AAX7UHQ5</accession>
<dbReference type="RefSeq" id="XP_026001002.1">
    <property type="nucleotide sequence ID" value="XM_026145217.1"/>
</dbReference>
<dbReference type="Ensembl" id="ENSACLT00000050047.1">
    <property type="protein sequence ID" value="ENSACLP00000069438.1"/>
    <property type="gene ID" value="ENSACLG00000036267.1"/>
</dbReference>
<feature type="region of interest" description="Disordered" evidence="1">
    <location>
        <begin position="349"/>
        <end position="374"/>
    </location>
</feature>
<dbReference type="GeneID" id="113008068"/>
<dbReference type="Pfam" id="PF09294">
    <property type="entry name" value="Interfer-bind"/>
    <property type="match status" value="1"/>
</dbReference>
<dbReference type="Proteomes" id="UP000265100">
    <property type="component" value="Chromosome 16"/>
</dbReference>
<reference evidence="4 5" key="1">
    <citation type="submission" date="2018-05" db="EMBL/GenBank/DDBJ databases">
        <authorList>
            <person name="Datahose"/>
        </authorList>
    </citation>
    <scope>NUCLEOTIDE SEQUENCE</scope>
</reference>
<dbReference type="InterPro" id="IPR050650">
    <property type="entry name" value="Type-II_Cytokine-TF_Rcpt"/>
</dbReference>
<dbReference type="SUPFAM" id="SSF49265">
    <property type="entry name" value="Fibronectin type III"/>
    <property type="match status" value="2"/>
</dbReference>
<evidence type="ECO:0000313" key="4">
    <source>
        <dbReference type="Ensembl" id="ENSACLP00000069438.1"/>
    </source>
</evidence>
<dbReference type="GO" id="GO:0004896">
    <property type="term" value="F:cytokine receptor activity"/>
    <property type="evidence" value="ECO:0007669"/>
    <property type="project" value="TreeGrafter"/>
</dbReference>
<dbReference type="InterPro" id="IPR003961">
    <property type="entry name" value="FN3_dom"/>
</dbReference>
<dbReference type="InterPro" id="IPR036116">
    <property type="entry name" value="FN3_sf"/>
</dbReference>
<dbReference type="InterPro" id="IPR015373">
    <property type="entry name" value="Interferon/interleukin_rcp_dom"/>
</dbReference>
<dbReference type="Pfam" id="PF01108">
    <property type="entry name" value="Tissue_fac"/>
    <property type="match status" value="1"/>
</dbReference>
<name>A0AAX7UHQ5_ASTCA</name>
<reference evidence="4" key="4">
    <citation type="submission" date="2025-09" db="UniProtKB">
        <authorList>
            <consortium name="Ensembl"/>
        </authorList>
    </citation>
    <scope>IDENTIFICATION</scope>
</reference>
<dbReference type="AlphaFoldDB" id="A0AAX7UHQ5"/>
<dbReference type="GeneTree" id="ENSGT00940000157314"/>
<evidence type="ECO:0000259" key="3">
    <source>
        <dbReference type="PROSITE" id="PS50853"/>
    </source>
</evidence>
<dbReference type="PANTHER" id="PTHR20859:SF53">
    <property type="entry name" value="INTERLEUKIN-22 RECEPTOR SUBUNIT ALPHA-1"/>
    <property type="match status" value="1"/>
</dbReference>
<dbReference type="PANTHER" id="PTHR20859">
    <property type="entry name" value="INTERFERON/INTERLEUKIN RECEPTOR"/>
    <property type="match status" value="1"/>
</dbReference>
<evidence type="ECO:0000256" key="1">
    <source>
        <dbReference type="SAM" id="MobiDB-lite"/>
    </source>
</evidence>
<reference evidence="5" key="2">
    <citation type="submission" date="2023-03" db="EMBL/GenBank/DDBJ databases">
        <authorList>
            <consortium name="Wellcome Sanger Institute Data Sharing"/>
        </authorList>
    </citation>
    <scope>NUCLEOTIDE SEQUENCE [LARGE SCALE GENOMIC DNA]</scope>
</reference>
<keyword evidence="2" id="KW-0472">Membrane</keyword>
<dbReference type="InterPro" id="IPR013783">
    <property type="entry name" value="Ig-like_fold"/>
</dbReference>
<proteinExistence type="predicted"/>
<dbReference type="GO" id="GO:0005886">
    <property type="term" value="C:plasma membrane"/>
    <property type="evidence" value="ECO:0007669"/>
    <property type="project" value="TreeGrafter"/>
</dbReference>
<keyword evidence="2" id="KW-1133">Transmembrane helix</keyword>
<organism evidence="4 5">
    <name type="scientific">Astatotilapia calliptera</name>
    <name type="common">Eastern happy</name>
    <name type="synonym">Chromis callipterus</name>
    <dbReference type="NCBI Taxonomy" id="8154"/>
    <lineage>
        <taxon>Eukaryota</taxon>
        <taxon>Metazoa</taxon>
        <taxon>Chordata</taxon>
        <taxon>Craniata</taxon>
        <taxon>Vertebrata</taxon>
        <taxon>Euteleostomi</taxon>
        <taxon>Actinopterygii</taxon>
        <taxon>Neopterygii</taxon>
        <taxon>Teleostei</taxon>
        <taxon>Neoteleostei</taxon>
        <taxon>Acanthomorphata</taxon>
        <taxon>Ovalentaria</taxon>
        <taxon>Cichlomorphae</taxon>
        <taxon>Cichliformes</taxon>
        <taxon>Cichlidae</taxon>
        <taxon>African cichlids</taxon>
        <taxon>Pseudocrenilabrinae</taxon>
        <taxon>Haplochromini</taxon>
        <taxon>Astatotilapia</taxon>
    </lineage>
</organism>
<keyword evidence="5" id="KW-1185">Reference proteome</keyword>
<dbReference type="Gene3D" id="2.60.40.10">
    <property type="entry name" value="Immunoglobulins"/>
    <property type="match status" value="1"/>
</dbReference>
<reference evidence="4" key="3">
    <citation type="submission" date="2025-08" db="UniProtKB">
        <authorList>
            <consortium name="Ensembl"/>
        </authorList>
    </citation>
    <scope>IDENTIFICATION</scope>
</reference>
<feature type="domain" description="Fibronectin type-III" evidence="3">
    <location>
        <begin position="183"/>
        <end position="285"/>
    </location>
</feature>